<accession>A0A3Q2Y864</accession>
<organism evidence="2 3">
    <name type="scientific">Hippocampus comes</name>
    <name type="common">Tiger tail seahorse</name>
    <dbReference type="NCBI Taxonomy" id="109280"/>
    <lineage>
        <taxon>Eukaryota</taxon>
        <taxon>Metazoa</taxon>
        <taxon>Chordata</taxon>
        <taxon>Craniata</taxon>
        <taxon>Vertebrata</taxon>
        <taxon>Euteleostomi</taxon>
        <taxon>Actinopterygii</taxon>
        <taxon>Neopterygii</taxon>
        <taxon>Teleostei</taxon>
        <taxon>Neoteleostei</taxon>
        <taxon>Acanthomorphata</taxon>
        <taxon>Syngnathiaria</taxon>
        <taxon>Syngnathiformes</taxon>
        <taxon>Syngnathoidei</taxon>
        <taxon>Syngnathidae</taxon>
        <taxon>Hippocampus</taxon>
    </lineage>
</organism>
<evidence type="ECO:0000313" key="2">
    <source>
        <dbReference type="Ensembl" id="ENSHCOP00000013821.1"/>
    </source>
</evidence>
<dbReference type="Pfam" id="PF13516">
    <property type="entry name" value="LRR_6"/>
    <property type="match status" value="1"/>
</dbReference>
<reference evidence="2" key="1">
    <citation type="submission" date="2025-08" db="UniProtKB">
        <authorList>
            <consortium name="Ensembl"/>
        </authorList>
    </citation>
    <scope>IDENTIFICATION</scope>
</reference>
<dbReference type="Gene3D" id="3.80.10.10">
    <property type="entry name" value="Ribonuclease Inhibitor"/>
    <property type="match status" value="1"/>
</dbReference>
<evidence type="ECO:0000313" key="3">
    <source>
        <dbReference type="Proteomes" id="UP000264820"/>
    </source>
</evidence>
<dbReference type="SUPFAM" id="SSF52047">
    <property type="entry name" value="RNI-like"/>
    <property type="match status" value="1"/>
</dbReference>
<reference evidence="2" key="2">
    <citation type="submission" date="2025-09" db="UniProtKB">
        <authorList>
            <consortium name="Ensembl"/>
        </authorList>
    </citation>
    <scope>IDENTIFICATION</scope>
</reference>
<evidence type="ECO:0000256" key="1">
    <source>
        <dbReference type="SAM" id="Phobius"/>
    </source>
</evidence>
<dbReference type="InterPro" id="IPR032675">
    <property type="entry name" value="LRR_dom_sf"/>
</dbReference>
<dbReference type="AlphaFoldDB" id="A0A3Q2Y864"/>
<feature type="transmembrane region" description="Helical" evidence="1">
    <location>
        <begin position="49"/>
        <end position="69"/>
    </location>
</feature>
<sequence>RPWSSSPASPPPMHRRLLLILTQRFSDFEVLLRWKSRMKRRKLLRKNHLFFLKCSILFACLLCVLRFVGHSEWFRADHKGKFNWDFLNHKDTPLEEVDMSYTIINYTGLSNLGTKAQRSLRTLSVRGCSEVDDWFLARLHVFQDSLEELDISHCPQITPGGLAALRNLKGLRRLDVSSLPRISTPGLVIILLEEMLPQCEVIASGYDHSLKPEEVEEERSQG</sequence>
<dbReference type="InterPro" id="IPR001611">
    <property type="entry name" value="Leu-rich_rpt"/>
</dbReference>
<keyword evidence="1" id="KW-0472">Membrane</keyword>
<proteinExistence type="predicted"/>
<name>A0A3Q2Y864_HIPCM</name>
<dbReference type="GeneTree" id="ENSGT00940000160500"/>
<keyword evidence="1" id="KW-1133">Transmembrane helix</keyword>
<protein>
    <submittedName>
        <fullName evidence="2">Distal membrane arm assembly component 2</fullName>
    </submittedName>
</protein>
<dbReference type="Proteomes" id="UP000264820">
    <property type="component" value="Unplaced"/>
</dbReference>
<dbReference type="Ensembl" id="ENSHCOT00000021271.1">
    <property type="protein sequence ID" value="ENSHCOP00000013821.1"/>
    <property type="gene ID" value="ENSHCOG00000017106.1"/>
</dbReference>
<keyword evidence="3" id="KW-1185">Reference proteome</keyword>
<keyword evidence="1" id="KW-0812">Transmembrane</keyword>